<protein>
    <recommendedName>
        <fullName evidence="4">Secreted protein</fullName>
    </recommendedName>
</protein>
<reference evidence="2 3" key="1">
    <citation type="journal article" date="2010" name="ChemBioChem">
        <title>Cloning and characterization of the biosynthetic gene cluster of 16-membered macrolide antibiotic FD-891: involvement of a dual functional cytochrome P450 monooxygenase catalyzing epoxidation and hydroxylation.</title>
        <authorList>
            <person name="Kudo F."/>
            <person name="Motegi A."/>
            <person name="Mizoue K."/>
            <person name="Eguchi T."/>
        </authorList>
    </citation>
    <scope>NUCLEOTIDE SEQUENCE [LARGE SCALE GENOMIC DNA]</scope>
    <source>
        <strain evidence="2 3">A-8890</strain>
    </source>
</reference>
<dbReference type="EMBL" id="AP018448">
    <property type="protein sequence ID" value="BBC35360.1"/>
    <property type="molecule type" value="Genomic_DNA"/>
</dbReference>
<name>A0ABM7FH33_9ACTN</name>
<evidence type="ECO:0000256" key="1">
    <source>
        <dbReference type="SAM" id="Phobius"/>
    </source>
</evidence>
<organism evidence="2 3">
    <name type="scientific">Streptomyces graminofaciens</name>
    <dbReference type="NCBI Taxonomy" id="68212"/>
    <lineage>
        <taxon>Bacteria</taxon>
        <taxon>Bacillati</taxon>
        <taxon>Actinomycetota</taxon>
        <taxon>Actinomycetes</taxon>
        <taxon>Kitasatosporales</taxon>
        <taxon>Streptomycetaceae</taxon>
        <taxon>Streptomyces</taxon>
    </lineage>
</organism>
<reference evidence="2 3" key="2">
    <citation type="journal article" date="2023" name="ChemBioChem">
        <title>Acyltransferase Domain Exchange between Two Independent Type I Polyketide Synthases in the Same Producer Strain of Macrolide Antibiotics.</title>
        <authorList>
            <person name="Kudo F."/>
            <person name="Kishikawa K."/>
            <person name="Tsuboi K."/>
            <person name="Kido T."/>
            <person name="Usui T."/>
            <person name="Hashimoto J."/>
            <person name="Shin-Ya K."/>
            <person name="Miyanaga A."/>
            <person name="Eguchi T."/>
        </authorList>
    </citation>
    <scope>NUCLEOTIDE SEQUENCE [LARGE SCALE GENOMIC DNA]</scope>
    <source>
        <strain evidence="2 3">A-8890</strain>
    </source>
</reference>
<proteinExistence type="predicted"/>
<dbReference type="Proteomes" id="UP001321542">
    <property type="component" value="Chromosome"/>
</dbReference>
<evidence type="ECO:0000313" key="2">
    <source>
        <dbReference type="EMBL" id="BBC35360.1"/>
    </source>
</evidence>
<feature type="transmembrane region" description="Helical" evidence="1">
    <location>
        <begin position="6"/>
        <end position="26"/>
    </location>
</feature>
<evidence type="ECO:0008006" key="4">
    <source>
        <dbReference type="Google" id="ProtNLM"/>
    </source>
</evidence>
<keyword evidence="1" id="KW-1133">Transmembrane helix</keyword>
<evidence type="ECO:0000313" key="3">
    <source>
        <dbReference type="Proteomes" id="UP001321542"/>
    </source>
</evidence>
<keyword evidence="1" id="KW-0812">Transmembrane</keyword>
<gene>
    <name evidence="2" type="ORF">SGFS_066540</name>
</gene>
<keyword evidence="3" id="KW-1185">Reference proteome</keyword>
<sequence>MLPWIMWSVIILAPSVVGGTLAFRAARRASKADRAMRVLAERPGWRRLVPAKDGLPWAEYAGHFPWLLRTHYGTAVAGRLGEHPVTVARLWEPVGQRDMQHWLVVCFDVPDSGPMLRLERHWSAAELDLRFSGEIPYLVLSNDRAAMTERFYASDLPERLTRFAGPAVSHAKFGVCFVYPMPDVVDLGSLLNELAAMVPDLAALARFAEPSAPSAPEEPQDAS</sequence>
<dbReference type="RefSeq" id="WP_286255590.1">
    <property type="nucleotide sequence ID" value="NZ_AP018448.1"/>
</dbReference>
<accession>A0ABM7FH33</accession>
<keyword evidence="1" id="KW-0472">Membrane</keyword>